<comment type="cofactor">
    <cofactor evidence="5">
        <name>Mg(2+)</name>
        <dbReference type="ChEBI" id="CHEBI:18420"/>
    </cofactor>
</comment>
<evidence type="ECO:0000256" key="2">
    <source>
        <dbReference type="ARBA" id="ARBA00016549"/>
    </source>
</evidence>
<dbReference type="GO" id="GO:0008948">
    <property type="term" value="F:oxaloacetate decarboxylase activity"/>
    <property type="evidence" value="ECO:0007669"/>
    <property type="project" value="TreeGrafter"/>
</dbReference>
<dbReference type="AlphaFoldDB" id="A0A370LDK6"/>
<name>A0A370LDK6_9HYPH</name>
<dbReference type="GO" id="GO:0046872">
    <property type="term" value="F:metal ion binding"/>
    <property type="evidence" value="ECO:0007669"/>
    <property type="project" value="UniProtKB-KW"/>
</dbReference>
<dbReference type="GO" id="GO:0047443">
    <property type="term" value="F:4-hydroxy-4-methyl-2-oxoglutarate aldolase activity"/>
    <property type="evidence" value="ECO:0007669"/>
    <property type="project" value="TreeGrafter"/>
</dbReference>
<feature type="binding site" evidence="5">
    <location>
        <position position="125"/>
    </location>
    <ligand>
        <name>Mg(2+)</name>
        <dbReference type="ChEBI" id="CHEBI:18420"/>
    </ligand>
</feature>
<comment type="cofactor">
    <cofactor evidence="1">
        <name>a divalent metal cation</name>
        <dbReference type="ChEBI" id="CHEBI:60240"/>
    </cofactor>
</comment>
<dbReference type="InterPro" id="IPR036704">
    <property type="entry name" value="RraA/RraA-like_sf"/>
</dbReference>
<dbReference type="RefSeq" id="WP_114827777.1">
    <property type="nucleotide sequence ID" value="NZ_QQTO01000019.1"/>
</dbReference>
<evidence type="ECO:0000313" key="6">
    <source>
        <dbReference type="EMBL" id="RDJ29920.1"/>
    </source>
</evidence>
<reference evidence="7" key="1">
    <citation type="submission" date="2018-07" db="EMBL/GenBank/DDBJ databases">
        <authorList>
            <person name="Safronova V.I."/>
            <person name="Chirak E.R."/>
            <person name="Sazanova A.L."/>
        </authorList>
    </citation>
    <scope>NUCLEOTIDE SEQUENCE [LARGE SCALE GENOMIC DNA]</scope>
    <source>
        <strain evidence="7">RCAM04685</strain>
    </source>
</reference>
<gene>
    <name evidence="6" type="ORF">DWE98_03785</name>
</gene>
<dbReference type="Proteomes" id="UP000255207">
    <property type="component" value="Unassembled WGS sequence"/>
</dbReference>
<evidence type="ECO:0000256" key="3">
    <source>
        <dbReference type="ARBA" id="ARBA00029596"/>
    </source>
</evidence>
<accession>A0A370LDK6</accession>
<proteinExistence type="predicted"/>
<evidence type="ECO:0000256" key="1">
    <source>
        <dbReference type="ARBA" id="ARBA00001968"/>
    </source>
</evidence>
<keyword evidence="5" id="KW-0460">Magnesium</keyword>
<keyword evidence="5" id="KW-0479">Metal-binding</keyword>
<dbReference type="Gene3D" id="3.50.30.40">
    <property type="entry name" value="Ribonuclease E inhibitor RraA/RraA-like"/>
    <property type="match status" value="1"/>
</dbReference>
<evidence type="ECO:0000313" key="7">
    <source>
        <dbReference type="Proteomes" id="UP000255207"/>
    </source>
</evidence>
<dbReference type="SUPFAM" id="SSF89562">
    <property type="entry name" value="RraA-like"/>
    <property type="match status" value="1"/>
</dbReference>
<organism evidence="6 7">
    <name type="scientific">Bosea caraganae</name>
    <dbReference type="NCBI Taxonomy" id="2763117"/>
    <lineage>
        <taxon>Bacteria</taxon>
        <taxon>Pseudomonadati</taxon>
        <taxon>Pseudomonadota</taxon>
        <taxon>Alphaproteobacteria</taxon>
        <taxon>Hyphomicrobiales</taxon>
        <taxon>Boseaceae</taxon>
        <taxon>Bosea</taxon>
    </lineage>
</organism>
<dbReference type="EMBL" id="QQTP01000001">
    <property type="protein sequence ID" value="RDJ29920.1"/>
    <property type="molecule type" value="Genomic_DNA"/>
</dbReference>
<comment type="caution">
    <text evidence="6">The sequence shown here is derived from an EMBL/GenBank/DDBJ whole genome shotgun (WGS) entry which is preliminary data.</text>
</comment>
<keyword evidence="7" id="KW-1185">Reference proteome</keyword>
<dbReference type="PANTHER" id="PTHR33254:SF4">
    <property type="entry name" value="4-HYDROXY-4-METHYL-2-OXOGLUTARATE ALDOLASE 3-RELATED"/>
    <property type="match status" value="1"/>
</dbReference>
<protein>
    <recommendedName>
        <fullName evidence="2">Putative 4-hydroxy-4-methyl-2-oxoglutarate aldolase</fullName>
    </recommendedName>
    <alternativeName>
        <fullName evidence="3">Regulator of ribonuclease activity homolog</fullName>
    </alternativeName>
    <alternativeName>
        <fullName evidence="4">RraA-like protein</fullName>
    </alternativeName>
</protein>
<evidence type="ECO:0000256" key="5">
    <source>
        <dbReference type="PIRSR" id="PIRSR605493-1"/>
    </source>
</evidence>
<dbReference type="Pfam" id="PF03737">
    <property type="entry name" value="RraA-like"/>
    <property type="match status" value="1"/>
</dbReference>
<evidence type="ECO:0000256" key="4">
    <source>
        <dbReference type="ARBA" id="ARBA00030169"/>
    </source>
</evidence>
<dbReference type="InterPro" id="IPR005493">
    <property type="entry name" value="RraA/RraA-like"/>
</dbReference>
<dbReference type="PANTHER" id="PTHR33254">
    <property type="entry name" value="4-HYDROXY-4-METHYL-2-OXOGLUTARATE ALDOLASE 3-RELATED"/>
    <property type="match status" value="1"/>
</dbReference>
<dbReference type="CDD" id="cd16841">
    <property type="entry name" value="RraA_family"/>
    <property type="match status" value="1"/>
</dbReference>
<sequence length="224" mass="24209">MPALADTLDLEALKTKLYSAVLSDVLDQLGFPNQAVKPFVRPLDDASILCGFARTGLYMKRYHFPEGHNPYELEMDLIDSLKPGEVAVLACDGPTDRIAPWGELLTTASMARGAAGCLTDGLVRDVRRIRELHFPLFHGGIGPLDTKGRAEMMAADEPVEIAGARVEPGDFVFGDVDGVVIVPQRIAAEAVKLALAKIEAEDTTRDELLAGESLRSVFARHGVL</sequence>
<dbReference type="OrthoDB" id="9812532at2"/>
<feature type="binding site" evidence="5">
    <location>
        <begin position="102"/>
        <end position="105"/>
    </location>
    <ligand>
        <name>substrate</name>
    </ligand>
</feature>
<feature type="binding site" evidence="5">
    <location>
        <position position="124"/>
    </location>
    <ligand>
        <name>Mg(2+)</name>
        <dbReference type="ChEBI" id="CHEBI:18420"/>
    </ligand>
</feature>